<name>A0A2K8U900_9GAMM</name>
<dbReference type="AlphaFoldDB" id="A0A2K8U900"/>
<dbReference type="RefSeq" id="WP_100919812.1">
    <property type="nucleotide sequence ID" value="NZ_CP020370.1"/>
</dbReference>
<protein>
    <submittedName>
        <fullName evidence="1">Uncharacterized protein</fullName>
    </submittedName>
</protein>
<evidence type="ECO:0000313" key="2">
    <source>
        <dbReference type="Proteomes" id="UP000232638"/>
    </source>
</evidence>
<dbReference type="EMBL" id="CP020370">
    <property type="protein sequence ID" value="AUB82062.1"/>
    <property type="molecule type" value="Genomic_DNA"/>
</dbReference>
<dbReference type="OrthoDB" id="9890294at2"/>
<gene>
    <name evidence="1" type="ORF">THSYN_14645</name>
</gene>
<keyword evidence="2" id="KW-1185">Reference proteome</keyword>
<dbReference type="Proteomes" id="UP000232638">
    <property type="component" value="Chromosome"/>
</dbReference>
<reference evidence="1 2" key="1">
    <citation type="submission" date="2017-03" db="EMBL/GenBank/DDBJ databases">
        <title>Complete genome sequence of Candidatus 'Thiodictyon syntrophicum' sp. nov. strain Cad16T, a photolithoautotroph purple sulfur bacterium isolated from an alpine meromictic lake.</title>
        <authorList>
            <person name="Luedin S.M."/>
            <person name="Pothier J.F."/>
            <person name="Danza F."/>
            <person name="Storelli N."/>
            <person name="Wittwer M."/>
            <person name="Tonolla M."/>
        </authorList>
    </citation>
    <scope>NUCLEOTIDE SEQUENCE [LARGE SCALE GENOMIC DNA]</scope>
    <source>
        <strain evidence="1 2">Cad16T</strain>
    </source>
</reference>
<proteinExistence type="predicted"/>
<organism evidence="1 2">
    <name type="scientific">Candidatus Thiodictyon syntrophicum</name>
    <dbReference type="NCBI Taxonomy" id="1166950"/>
    <lineage>
        <taxon>Bacteria</taxon>
        <taxon>Pseudomonadati</taxon>
        <taxon>Pseudomonadota</taxon>
        <taxon>Gammaproteobacteria</taxon>
        <taxon>Chromatiales</taxon>
        <taxon>Chromatiaceae</taxon>
        <taxon>Thiodictyon</taxon>
    </lineage>
</organism>
<sequence length="60" mass="6732">MIRVQTSAGIRTSADLRGFRSLKHPVGPCLHALDRGRIAHSRAKQTARMDHRAWFFGMTG</sequence>
<dbReference type="KEGG" id="tsy:THSYN_14645"/>
<evidence type="ECO:0000313" key="1">
    <source>
        <dbReference type="EMBL" id="AUB82062.1"/>
    </source>
</evidence>
<accession>A0A2K8U900</accession>